<keyword evidence="5 6" id="KW-0472">Membrane</keyword>
<dbReference type="GO" id="GO:0052621">
    <property type="term" value="F:diguanylate cyclase activity"/>
    <property type="evidence" value="ECO:0007669"/>
    <property type="project" value="UniProtKB-EC"/>
</dbReference>
<dbReference type="InterPro" id="IPR050469">
    <property type="entry name" value="Diguanylate_Cyclase"/>
</dbReference>
<reference evidence="9" key="1">
    <citation type="journal article" date="2019" name="Int. J. Syst. Evol. Microbiol.">
        <title>The Global Catalogue of Microorganisms (GCM) 10K type strain sequencing project: providing services to taxonomists for standard genome sequencing and annotation.</title>
        <authorList>
            <consortium name="The Broad Institute Genomics Platform"/>
            <consortium name="The Broad Institute Genome Sequencing Center for Infectious Disease"/>
            <person name="Wu L."/>
            <person name="Ma J."/>
        </authorList>
    </citation>
    <scope>NUCLEOTIDE SEQUENCE [LARGE SCALE GENOMIC DNA]</scope>
    <source>
        <strain evidence="9">KCTC 33842</strain>
    </source>
</reference>
<evidence type="ECO:0000256" key="6">
    <source>
        <dbReference type="SAM" id="Phobius"/>
    </source>
</evidence>
<evidence type="ECO:0000313" key="8">
    <source>
        <dbReference type="EMBL" id="MFD2608183.1"/>
    </source>
</evidence>
<feature type="transmembrane region" description="Helical" evidence="6">
    <location>
        <begin position="103"/>
        <end position="121"/>
    </location>
</feature>
<dbReference type="InterPro" id="IPR029787">
    <property type="entry name" value="Nucleotide_cyclase"/>
</dbReference>
<dbReference type="EMBL" id="JBHUMK010000010">
    <property type="protein sequence ID" value="MFD2608183.1"/>
    <property type="molecule type" value="Genomic_DNA"/>
</dbReference>
<dbReference type="SUPFAM" id="SSF55073">
    <property type="entry name" value="Nucleotide cyclase"/>
    <property type="match status" value="1"/>
</dbReference>
<keyword evidence="8" id="KW-0808">Transferase</keyword>
<dbReference type="CDD" id="cd01949">
    <property type="entry name" value="GGDEF"/>
    <property type="match status" value="1"/>
</dbReference>
<name>A0ABW5NZF5_9DEIO</name>
<proteinExistence type="predicted"/>
<dbReference type="InterPro" id="IPR011620">
    <property type="entry name" value="Sig_transdc_His_kinase_LytS_TM"/>
</dbReference>
<keyword evidence="2" id="KW-1003">Cell membrane</keyword>
<gene>
    <name evidence="8" type="ORF">ACFSR9_01845</name>
</gene>
<dbReference type="PANTHER" id="PTHR45138:SF9">
    <property type="entry name" value="DIGUANYLATE CYCLASE DGCM-RELATED"/>
    <property type="match status" value="1"/>
</dbReference>
<feature type="domain" description="GGDEF" evidence="7">
    <location>
        <begin position="222"/>
        <end position="352"/>
    </location>
</feature>
<keyword evidence="3 6" id="KW-0812">Transmembrane</keyword>
<comment type="subcellular location">
    <subcellularLocation>
        <location evidence="1">Cell membrane</location>
        <topology evidence="1">Multi-pass membrane protein</topology>
    </subcellularLocation>
</comment>
<dbReference type="InterPro" id="IPR043128">
    <property type="entry name" value="Rev_trsase/Diguanyl_cyclase"/>
</dbReference>
<dbReference type="InterPro" id="IPR000160">
    <property type="entry name" value="GGDEF_dom"/>
</dbReference>
<dbReference type="RefSeq" id="WP_386842495.1">
    <property type="nucleotide sequence ID" value="NZ_JBHUMK010000010.1"/>
</dbReference>
<evidence type="ECO:0000256" key="2">
    <source>
        <dbReference type="ARBA" id="ARBA00022475"/>
    </source>
</evidence>
<dbReference type="PANTHER" id="PTHR45138">
    <property type="entry name" value="REGULATORY COMPONENTS OF SENSORY TRANSDUCTION SYSTEM"/>
    <property type="match status" value="1"/>
</dbReference>
<sequence>MLEKLLLNFCLTVTLTYGLSLTFRGWPVPRQGREVQLRMALVSLLPIILMMFPVYLVPGVQADLRFVPIVLTTLLYGPLTGLLVSIPAMLYRVWLGGAGVTPALVSLGMLVLTAAAIRAYAGRSSHRETLGRVAWPWYVVAFAPHLLPMLLLLPNGAAIYQAVKLPLWGAEVVVSLLALSILEGRLRLLRLNHTLKREAAEDSLSGLANRRQFDADLPGLRPPDALLLLDIDHFKAVNDSLGHPAGDAVLSAVGHALPQMLRHGDRAYRYGGEEFAVILRGSGPDGAQATAERIRVTLSTLDVPELQGRPLTVSVGVGLVLQDAPLDALARADAALYAAKDAGRNRVALWTPDLKPAPAATGT</sequence>
<organism evidence="8 9">
    <name type="scientific">Deinococcus taklimakanensis</name>
    <dbReference type="NCBI Taxonomy" id="536443"/>
    <lineage>
        <taxon>Bacteria</taxon>
        <taxon>Thermotogati</taxon>
        <taxon>Deinococcota</taxon>
        <taxon>Deinococci</taxon>
        <taxon>Deinococcales</taxon>
        <taxon>Deinococcaceae</taxon>
        <taxon>Deinococcus</taxon>
    </lineage>
</organism>
<dbReference type="PROSITE" id="PS50887">
    <property type="entry name" value="GGDEF"/>
    <property type="match status" value="1"/>
</dbReference>
<dbReference type="SMART" id="SM00267">
    <property type="entry name" value="GGDEF"/>
    <property type="match status" value="1"/>
</dbReference>
<evidence type="ECO:0000256" key="3">
    <source>
        <dbReference type="ARBA" id="ARBA00022692"/>
    </source>
</evidence>
<dbReference type="Pfam" id="PF07694">
    <property type="entry name" value="5TM-5TMR_LYT"/>
    <property type="match status" value="1"/>
</dbReference>
<feature type="transmembrane region" description="Helical" evidence="6">
    <location>
        <begin position="69"/>
        <end position="91"/>
    </location>
</feature>
<evidence type="ECO:0000256" key="4">
    <source>
        <dbReference type="ARBA" id="ARBA00022989"/>
    </source>
</evidence>
<evidence type="ECO:0000256" key="5">
    <source>
        <dbReference type="ARBA" id="ARBA00023136"/>
    </source>
</evidence>
<evidence type="ECO:0000313" key="9">
    <source>
        <dbReference type="Proteomes" id="UP001597475"/>
    </source>
</evidence>
<dbReference type="Gene3D" id="3.30.70.270">
    <property type="match status" value="1"/>
</dbReference>
<dbReference type="Pfam" id="PF00990">
    <property type="entry name" value="GGDEF"/>
    <property type="match status" value="1"/>
</dbReference>
<dbReference type="Gene3D" id="1.10.1760.20">
    <property type="match status" value="1"/>
</dbReference>
<dbReference type="EC" id="2.7.7.65" evidence="8"/>
<accession>A0ABW5NZF5</accession>
<protein>
    <submittedName>
        <fullName evidence="8">Diguanylate cyclase domain-containing protein</fullName>
        <ecNumber evidence="8">2.7.7.65</ecNumber>
    </submittedName>
</protein>
<comment type="caution">
    <text evidence="8">The sequence shown here is derived from an EMBL/GenBank/DDBJ whole genome shotgun (WGS) entry which is preliminary data.</text>
</comment>
<dbReference type="Proteomes" id="UP001597475">
    <property type="component" value="Unassembled WGS sequence"/>
</dbReference>
<keyword evidence="9" id="KW-1185">Reference proteome</keyword>
<feature type="transmembrane region" description="Helical" evidence="6">
    <location>
        <begin position="165"/>
        <end position="182"/>
    </location>
</feature>
<evidence type="ECO:0000256" key="1">
    <source>
        <dbReference type="ARBA" id="ARBA00004651"/>
    </source>
</evidence>
<keyword evidence="8" id="KW-0548">Nucleotidyltransferase</keyword>
<feature type="transmembrane region" description="Helical" evidence="6">
    <location>
        <begin position="133"/>
        <end position="153"/>
    </location>
</feature>
<keyword evidence="4 6" id="KW-1133">Transmembrane helix</keyword>
<feature type="transmembrane region" description="Helical" evidence="6">
    <location>
        <begin position="36"/>
        <end position="57"/>
    </location>
</feature>
<dbReference type="NCBIfam" id="TIGR00254">
    <property type="entry name" value="GGDEF"/>
    <property type="match status" value="1"/>
</dbReference>
<evidence type="ECO:0000259" key="7">
    <source>
        <dbReference type="PROSITE" id="PS50887"/>
    </source>
</evidence>